<dbReference type="GO" id="GO:0006508">
    <property type="term" value="P:proteolysis"/>
    <property type="evidence" value="ECO:0007669"/>
    <property type="project" value="UniProtKB-KW"/>
</dbReference>
<evidence type="ECO:0000256" key="6">
    <source>
        <dbReference type="SAM" id="SignalP"/>
    </source>
</evidence>
<protein>
    <submittedName>
        <fullName evidence="9">Insulinase family protein</fullName>
    </submittedName>
</protein>
<evidence type="ECO:0000259" key="8">
    <source>
        <dbReference type="Pfam" id="PF05193"/>
    </source>
</evidence>
<dbReference type="Pfam" id="PF05193">
    <property type="entry name" value="Peptidase_M16_C"/>
    <property type="match status" value="2"/>
</dbReference>
<dbReference type="OrthoDB" id="9811314at2"/>
<dbReference type="InterPro" id="IPR007863">
    <property type="entry name" value="Peptidase_M16_C"/>
</dbReference>
<dbReference type="SUPFAM" id="SSF63411">
    <property type="entry name" value="LuxS/MPP-like metallohydrolase"/>
    <property type="match status" value="4"/>
</dbReference>
<dbReference type="PANTHER" id="PTHR43690">
    <property type="entry name" value="NARDILYSIN"/>
    <property type="match status" value="1"/>
</dbReference>
<feature type="chain" id="PRO_5017425718" evidence="6">
    <location>
        <begin position="33"/>
        <end position="951"/>
    </location>
</feature>
<comment type="similarity">
    <text evidence="1">Belongs to the peptidase M16 family.</text>
</comment>
<evidence type="ECO:0000256" key="4">
    <source>
        <dbReference type="ARBA" id="ARBA00022833"/>
    </source>
</evidence>
<proteinExistence type="inferred from homology"/>
<dbReference type="GO" id="GO:0046872">
    <property type="term" value="F:metal ion binding"/>
    <property type="evidence" value="ECO:0007669"/>
    <property type="project" value="InterPro"/>
</dbReference>
<keyword evidence="2" id="KW-0645">Protease</keyword>
<sequence>MTNNKRTMFKNNFTKAFLVSAFSLLLGNALQAQTPKLTQPLAKDTSVTIGKLPNGLTYYIKPNAKPAQKVELRLVVKAGSILENPDQQGLAHFMEHMEFNGLKHYPKNELVDYLQKIGVRFGADLNANTGWDRTYFMLPIPTDKPGNLEKGFQIVGDWAGGALITTDEVNEERHVILEELRMRDLNAQTRMLRKFLPNMLNDSRYAYRMSGGKDSIVADANPNLIREFYHDWYRPDLMAVIVVGDITTSKAEALIKKYFGKLKAPKAERARTYYHVAPYTKKQAMVVTDSETTSYGFTLMYPAHPTKIEKTVGDYRQDLLKNIFTQCVNRKLRDMTQAATPAFAGAQLSLGGNIGGITLGDEGMELDVTPIDNLEQSVNAAIGELLNIAEYGFTTADIQTTTKGYLPAYENAFEERNDRPSASYTDVYADNFMKGDPLLDIGNEYKYVQEILPTITTADINAYAKKVLQAPQNYFTMVTGPVTGKLTLPTKQGLLQMVDAAFKQQAEQGKEATTATTLLSQQPTPGKIVSETKDAALASITYTLSNGIKVTIKPTDFQKDQVLFSGVKYGGTNLYGAADKSNTTFLSSVIGTMGYGQFTPTALSDFLSGKQANVGVGMTAIADEVSGSSSVKDIKTMLELAYLKLTDPRKDTMLLRGWYNKLEARLPLLNADPQNAFKDSLTKFMYSNNPLTPIVIPTQQDMKNIDVDRILNIYKEQFGNAAGFHFFFVGNVNADSLKPLIEKYLASLPVEDIKPTYKDNGLRMVSGDKTFNFYKGSDKKSILLDIYHGDIAYSPELALRANMLGQIMTIELLNIVREEKQWIYSGGVSASVTKLPYGHYSITAQMPCGPENVQNIFTELDREIKGYIENGVSAEDLEKVKKAMIEQYKEEIKNNGTWAAELQQSLFWGSDKNDFLNYEQRVNAVTGEEIKATAGQLLQNNYIKVASFPQK</sequence>
<dbReference type="KEGG" id="ark:D6B99_07330"/>
<dbReference type="EMBL" id="CP032489">
    <property type="protein sequence ID" value="AYD47433.1"/>
    <property type="molecule type" value="Genomic_DNA"/>
</dbReference>
<keyword evidence="10" id="KW-1185">Reference proteome</keyword>
<feature type="domain" description="Peptidase M16 C-terminal" evidence="8">
    <location>
        <begin position="221"/>
        <end position="400"/>
    </location>
</feature>
<keyword evidence="6" id="KW-0732">Signal</keyword>
<evidence type="ECO:0000256" key="3">
    <source>
        <dbReference type="ARBA" id="ARBA00022801"/>
    </source>
</evidence>
<feature type="domain" description="Peptidase M16 N-terminal" evidence="7">
    <location>
        <begin position="63"/>
        <end position="201"/>
    </location>
</feature>
<dbReference type="PANTHER" id="PTHR43690:SF34">
    <property type="entry name" value="ZINC PROTEASE PQQL-LIKE"/>
    <property type="match status" value="1"/>
</dbReference>
<organism evidence="9 10">
    <name type="scientific">Arachidicoccus soli</name>
    <dbReference type="NCBI Taxonomy" id="2341117"/>
    <lineage>
        <taxon>Bacteria</taxon>
        <taxon>Pseudomonadati</taxon>
        <taxon>Bacteroidota</taxon>
        <taxon>Chitinophagia</taxon>
        <taxon>Chitinophagales</taxon>
        <taxon>Chitinophagaceae</taxon>
        <taxon>Arachidicoccus</taxon>
    </lineage>
</organism>
<feature type="domain" description="Peptidase M16 C-terminal" evidence="8">
    <location>
        <begin position="705"/>
        <end position="884"/>
    </location>
</feature>
<keyword evidence="5" id="KW-0482">Metalloprotease</keyword>
<name>A0A386HNU3_9BACT</name>
<reference evidence="9 10" key="1">
    <citation type="submission" date="2018-09" db="EMBL/GenBank/DDBJ databases">
        <title>Arachidicoccus sp. nov., a bacterium isolated from soil.</title>
        <authorList>
            <person name="Weon H.-Y."/>
            <person name="Kwon S.-W."/>
            <person name="Lee S.A."/>
        </authorList>
    </citation>
    <scope>NUCLEOTIDE SEQUENCE [LARGE SCALE GENOMIC DNA]</scope>
    <source>
        <strain evidence="9 10">KIS59-12</strain>
    </source>
</reference>
<dbReference type="Proteomes" id="UP000266118">
    <property type="component" value="Chromosome"/>
</dbReference>
<evidence type="ECO:0000256" key="1">
    <source>
        <dbReference type="ARBA" id="ARBA00007261"/>
    </source>
</evidence>
<evidence type="ECO:0000256" key="2">
    <source>
        <dbReference type="ARBA" id="ARBA00022670"/>
    </source>
</evidence>
<evidence type="ECO:0000259" key="7">
    <source>
        <dbReference type="Pfam" id="PF00675"/>
    </source>
</evidence>
<dbReference type="RefSeq" id="WP_119986548.1">
    <property type="nucleotide sequence ID" value="NZ_CP032489.1"/>
</dbReference>
<dbReference type="GO" id="GO:0008237">
    <property type="term" value="F:metallopeptidase activity"/>
    <property type="evidence" value="ECO:0007669"/>
    <property type="project" value="UniProtKB-KW"/>
</dbReference>
<gene>
    <name evidence="9" type="ORF">D6B99_07330</name>
</gene>
<dbReference type="AlphaFoldDB" id="A0A386HNU3"/>
<dbReference type="InterPro" id="IPR011765">
    <property type="entry name" value="Pept_M16_N"/>
</dbReference>
<keyword evidence="4" id="KW-0862">Zinc</keyword>
<feature type="signal peptide" evidence="6">
    <location>
        <begin position="1"/>
        <end position="32"/>
    </location>
</feature>
<dbReference type="InterPro" id="IPR011249">
    <property type="entry name" value="Metalloenz_LuxS/M16"/>
</dbReference>
<evidence type="ECO:0000313" key="10">
    <source>
        <dbReference type="Proteomes" id="UP000266118"/>
    </source>
</evidence>
<evidence type="ECO:0000313" key="9">
    <source>
        <dbReference type="EMBL" id="AYD47433.1"/>
    </source>
</evidence>
<dbReference type="Gene3D" id="3.30.830.10">
    <property type="entry name" value="Metalloenzyme, LuxS/M16 peptidase-like"/>
    <property type="match status" value="4"/>
</dbReference>
<accession>A0A386HNU3</accession>
<keyword evidence="3" id="KW-0378">Hydrolase</keyword>
<evidence type="ECO:0000256" key="5">
    <source>
        <dbReference type="ARBA" id="ARBA00023049"/>
    </source>
</evidence>
<dbReference type="InterPro" id="IPR050626">
    <property type="entry name" value="Peptidase_M16"/>
</dbReference>
<dbReference type="Pfam" id="PF00675">
    <property type="entry name" value="Peptidase_M16"/>
    <property type="match status" value="1"/>
</dbReference>